<evidence type="ECO:0000313" key="2">
    <source>
        <dbReference type="Proteomes" id="UP000295055"/>
    </source>
</evidence>
<evidence type="ECO:0000313" key="1">
    <source>
        <dbReference type="EMBL" id="TCT31544.1"/>
    </source>
</evidence>
<organism evidence="1 2">
    <name type="scientific">Providencia alcalifaciens</name>
    <dbReference type="NCBI Taxonomy" id="126385"/>
    <lineage>
        <taxon>Bacteria</taxon>
        <taxon>Pseudomonadati</taxon>
        <taxon>Pseudomonadota</taxon>
        <taxon>Gammaproteobacteria</taxon>
        <taxon>Enterobacterales</taxon>
        <taxon>Morganellaceae</taxon>
        <taxon>Providencia</taxon>
    </lineage>
</organism>
<dbReference type="EMBL" id="SMAS01000007">
    <property type="protein sequence ID" value="TCT31544.1"/>
    <property type="molecule type" value="Genomic_DNA"/>
</dbReference>
<dbReference type="RefSeq" id="WP_132496697.1">
    <property type="nucleotide sequence ID" value="NZ_SMAS01000007.1"/>
</dbReference>
<comment type="caution">
    <text evidence="1">The sequence shown here is derived from an EMBL/GenBank/DDBJ whole genome shotgun (WGS) entry which is preliminary data.</text>
</comment>
<dbReference type="Proteomes" id="UP000295055">
    <property type="component" value="Unassembled WGS sequence"/>
</dbReference>
<reference evidence="1 2" key="1">
    <citation type="submission" date="2019-03" db="EMBL/GenBank/DDBJ databases">
        <title>Genomic analyses of the natural microbiome of Caenorhabditis elegans.</title>
        <authorList>
            <person name="Samuel B."/>
        </authorList>
    </citation>
    <scope>NUCLEOTIDE SEQUENCE [LARGE SCALE GENOMIC DNA]</scope>
    <source>
        <strain evidence="1 2">JUb102</strain>
    </source>
</reference>
<sequence>MKLNVLGYLCVFFVSKVIANEVCIPEDICIFISSNDKELTITCDKIIDYQLITFIRPSDEIEITLDPQLNLSEIVKNKGDEEFFLQPYIFGRQLNKIGLRNIILNKLTLSLYRDEQVFSSKDLINCIDELKKVY</sequence>
<dbReference type="AlphaFoldDB" id="A0A4R3NIA8"/>
<gene>
    <name evidence="1" type="ORF">EC835_10772</name>
</gene>
<protein>
    <submittedName>
        <fullName evidence="1">Uncharacterized protein</fullName>
    </submittedName>
</protein>
<accession>A0A4R3NIA8</accession>
<proteinExistence type="predicted"/>
<name>A0A4R3NIA8_9GAMM</name>